<dbReference type="OrthoDB" id="1109882at2"/>
<dbReference type="InterPro" id="IPR050250">
    <property type="entry name" value="Macrolide_Exporter_MacB"/>
</dbReference>
<proteinExistence type="predicted"/>
<feature type="transmembrane region" description="Helical" evidence="6">
    <location>
        <begin position="342"/>
        <end position="363"/>
    </location>
</feature>
<evidence type="ECO:0000256" key="6">
    <source>
        <dbReference type="SAM" id="Phobius"/>
    </source>
</evidence>
<reference evidence="9 10" key="1">
    <citation type="submission" date="2018-07" db="EMBL/GenBank/DDBJ databases">
        <title>Draft genome sequence of Ancylomarina sp. M1P.</title>
        <authorList>
            <person name="Yadav S."/>
            <person name="Villanueva L."/>
            <person name="Damste J.S.S."/>
        </authorList>
    </citation>
    <scope>NUCLEOTIDE SEQUENCE [LARGE SCALE GENOMIC DNA]</scope>
    <source>
        <strain evidence="9 10">M1P</strain>
    </source>
</reference>
<comment type="caution">
    <text evidence="9">The sequence shown here is derived from an EMBL/GenBank/DDBJ whole genome shotgun (WGS) entry which is preliminary data.</text>
</comment>
<sequence length="635" mass="71559">MFRNYLKTALQNLKQNFVFTSINILGLSIALAVSFIILLFVINELSYNSCHKHKDSVYRLVEYKKDYKSLWAGTPYVLASTLKEEFPQVEKAINVRNVRGFNIKHKEENIRIRSVVATNSDVFDIFTLPLLNGANTGELLKDKHAICLSRNLAEKLFSDINVVGKQITATINKKEEVLTVNAVFEDLPENSTFKAECFVNSEWNLAPLNKAFGIDHVESSWEHEFWRTWVRLVDGSDLIAVNNQLRSLETKYLGSEANTAFSLQSLNDVYLASSDINNAGMTRNRRTLKLFSGIALLIILVAAFNYIILSTAVSSRRAKEIGVRKTYGANNKQIKYQFLAESVLLSSIVLPIAILLMFIVLPYARELFGANLSIMRSNIATYLLVYLILTALIGLVSGFYTSLGLSRLKVVSILKSQNFTGRKKHVFRSSLIVLQLVIFCFFLASAFTIRSQYHYSIKKNPGFNNTNVLLIDVKDKTAYKPLLNEIKAIPNVIGAAGSMNSLPVLSSMVMMMPHFQDKEKQVKVEGMAVDFDFLKTMGVSLKEGRYFSHEFGGDSKKACILNESAVKQFGIVDPVGKQMASQYDIIGVVKDFNLHSFHSETPPLMIRITDKYLRQIAVHYKEGTLDMLLPKLKHS</sequence>
<feature type="domain" description="MacB-like periplasmic core" evidence="8">
    <location>
        <begin position="20"/>
        <end position="247"/>
    </location>
</feature>
<dbReference type="InterPro" id="IPR003838">
    <property type="entry name" value="ABC3_permease_C"/>
</dbReference>
<dbReference type="EMBL" id="QQWG01000004">
    <property type="protein sequence ID" value="RRG22937.1"/>
    <property type="molecule type" value="Genomic_DNA"/>
</dbReference>
<keyword evidence="2" id="KW-1003">Cell membrane</keyword>
<organism evidence="9 10">
    <name type="scientific">Ancylomarina euxinus</name>
    <dbReference type="NCBI Taxonomy" id="2283627"/>
    <lineage>
        <taxon>Bacteria</taxon>
        <taxon>Pseudomonadati</taxon>
        <taxon>Bacteroidota</taxon>
        <taxon>Bacteroidia</taxon>
        <taxon>Marinilabiliales</taxon>
        <taxon>Marinifilaceae</taxon>
        <taxon>Ancylomarina</taxon>
    </lineage>
</organism>
<accession>A0A425Y407</accession>
<evidence type="ECO:0000256" key="5">
    <source>
        <dbReference type="ARBA" id="ARBA00023136"/>
    </source>
</evidence>
<keyword evidence="5 6" id="KW-0472">Membrane</keyword>
<evidence type="ECO:0000256" key="2">
    <source>
        <dbReference type="ARBA" id="ARBA00022475"/>
    </source>
</evidence>
<evidence type="ECO:0000256" key="1">
    <source>
        <dbReference type="ARBA" id="ARBA00004651"/>
    </source>
</evidence>
<keyword evidence="10" id="KW-1185">Reference proteome</keyword>
<dbReference type="Pfam" id="PF12704">
    <property type="entry name" value="MacB_PCD"/>
    <property type="match status" value="2"/>
</dbReference>
<keyword evidence="3 6" id="KW-0812">Transmembrane</keyword>
<feature type="domain" description="MacB-like periplasmic core" evidence="8">
    <location>
        <begin position="482"/>
        <end position="622"/>
    </location>
</feature>
<dbReference type="GO" id="GO:0022857">
    <property type="term" value="F:transmembrane transporter activity"/>
    <property type="evidence" value="ECO:0007669"/>
    <property type="project" value="TreeGrafter"/>
</dbReference>
<dbReference type="PANTHER" id="PTHR30572:SF18">
    <property type="entry name" value="ABC-TYPE MACROLIDE FAMILY EXPORT SYSTEM PERMEASE COMPONENT 2"/>
    <property type="match status" value="1"/>
</dbReference>
<feature type="transmembrane region" description="Helical" evidence="6">
    <location>
        <begin position="383"/>
        <end position="405"/>
    </location>
</feature>
<evidence type="ECO:0000256" key="3">
    <source>
        <dbReference type="ARBA" id="ARBA00022692"/>
    </source>
</evidence>
<dbReference type="AlphaFoldDB" id="A0A425Y407"/>
<dbReference type="GO" id="GO:0005886">
    <property type="term" value="C:plasma membrane"/>
    <property type="evidence" value="ECO:0007669"/>
    <property type="project" value="UniProtKB-SubCell"/>
</dbReference>
<evidence type="ECO:0000313" key="9">
    <source>
        <dbReference type="EMBL" id="RRG22937.1"/>
    </source>
</evidence>
<feature type="transmembrane region" description="Helical" evidence="6">
    <location>
        <begin position="426"/>
        <end position="449"/>
    </location>
</feature>
<feature type="transmembrane region" description="Helical" evidence="6">
    <location>
        <begin position="21"/>
        <end position="42"/>
    </location>
</feature>
<evidence type="ECO:0000259" key="8">
    <source>
        <dbReference type="Pfam" id="PF12704"/>
    </source>
</evidence>
<dbReference type="PANTHER" id="PTHR30572">
    <property type="entry name" value="MEMBRANE COMPONENT OF TRANSPORTER-RELATED"/>
    <property type="match status" value="1"/>
</dbReference>
<evidence type="ECO:0000259" key="7">
    <source>
        <dbReference type="Pfam" id="PF02687"/>
    </source>
</evidence>
<evidence type="ECO:0000256" key="4">
    <source>
        <dbReference type="ARBA" id="ARBA00022989"/>
    </source>
</evidence>
<keyword evidence="4 6" id="KW-1133">Transmembrane helix</keyword>
<comment type="subcellular location">
    <subcellularLocation>
        <location evidence="1">Cell membrane</location>
        <topology evidence="1">Multi-pass membrane protein</topology>
    </subcellularLocation>
</comment>
<dbReference type="InterPro" id="IPR025857">
    <property type="entry name" value="MacB_PCD"/>
</dbReference>
<feature type="transmembrane region" description="Helical" evidence="6">
    <location>
        <begin position="290"/>
        <end position="309"/>
    </location>
</feature>
<dbReference type="Proteomes" id="UP000285794">
    <property type="component" value="Unassembled WGS sequence"/>
</dbReference>
<name>A0A425Y407_9BACT</name>
<gene>
    <name evidence="9" type="ORF">DWB61_05720</name>
</gene>
<protein>
    <submittedName>
        <fullName evidence="9">ABC transporter permease</fullName>
    </submittedName>
</protein>
<dbReference type="Pfam" id="PF02687">
    <property type="entry name" value="FtsX"/>
    <property type="match status" value="1"/>
</dbReference>
<feature type="domain" description="ABC3 transporter permease C-terminal" evidence="7">
    <location>
        <begin position="294"/>
        <end position="407"/>
    </location>
</feature>
<evidence type="ECO:0000313" key="10">
    <source>
        <dbReference type="Proteomes" id="UP000285794"/>
    </source>
</evidence>
<dbReference type="RefSeq" id="WP_125029937.1">
    <property type="nucleotide sequence ID" value="NZ_JAPXVP010000004.1"/>
</dbReference>